<dbReference type="InterPro" id="IPR036928">
    <property type="entry name" value="AS_sf"/>
</dbReference>
<dbReference type="PROSITE" id="PS00571">
    <property type="entry name" value="AMIDASES"/>
    <property type="match status" value="1"/>
</dbReference>
<keyword evidence="3" id="KW-0436">Ligase</keyword>
<name>A0A6H2HDU2_9BURK</name>
<evidence type="ECO:0000259" key="2">
    <source>
        <dbReference type="Pfam" id="PF01425"/>
    </source>
</evidence>
<dbReference type="Pfam" id="PF01425">
    <property type="entry name" value="Amidase"/>
    <property type="match status" value="1"/>
</dbReference>
<dbReference type="RefSeq" id="WP_238342660.1">
    <property type="nucleotide sequence ID" value="NZ_CP051461.1"/>
</dbReference>
<sequence length="472" mass="50764">MKIKSMEWLSLKEMSDGLCKKKFSSLEPTQHLLDRTARYDHAIKSFIHVSEHALTQAKASDARRSRRNATLGPLDGIAVALKDNYLTADMPTTAGTNATGWTFAAKDSACAQRLRAAGCVLIGKTRTHEFAWGTTSPPVSNPWDIERIPGGSSGGSAACIASGFAPLALGSDTGGSIRIPASFCGTVGFKPTFGRISKAGIVPHSWSLDHPGPLTRTVEDAAIAMNTLAGYDARDPACQDQAVPDYTAAIAHSSKNFVIGIIENHFMDQNTPEVQDAVDASIQALRNSGAKIIYFRLPLLAYGLGAIYAIELASSGAHHDSAVNAGHSSGYQKDVRALVEMGRLVSAVDYLKAEQVRSLLCEEFKRIFDQVDVVISPTEPMTAWKKGNEIVRIGEQNESVLAASWRLTYPFNLTGLPAISVPCGFDKEVMPIGLQIAGRPFDEASVLRCAAAVERLLDLKQRPLMAHDALSL</sequence>
<dbReference type="EMBL" id="CP051461">
    <property type="protein sequence ID" value="QJC57963.1"/>
    <property type="molecule type" value="Genomic_DNA"/>
</dbReference>
<dbReference type="AlphaFoldDB" id="A0A6H2HDU2"/>
<protein>
    <submittedName>
        <fullName evidence="3">Glutamyl-tRNA(Gln) amidotransferase subunit A</fullName>
        <ecNumber evidence="3">6.3.5.7</ecNumber>
    </submittedName>
</protein>
<dbReference type="Gene3D" id="3.90.1300.10">
    <property type="entry name" value="Amidase signature (AS) domain"/>
    <property type="match status" value="1"/>
</dbReference>
<organism evidence="3 4">
    <name type="scientific">Polaromonas vacuolata</name>
    <dbReference type="NCBI Taxonomy" id="37448"/>
    <lineage>
        <taxon>Bacteria</taxon>
        <taxon>Pseudomonadati</taxon>
        <taxon>Pseudomonadota</taxon>
        <taxon>Betaproteobacteria</taxon>
        <taxon>Burkholderiales</taxon>
        <taxon>Comamonadaceae</taxon>
        <taxon>Polaromonas</taxon>
    </lineage>
</organism>
<feature type="domain" description="Amidase" evidence="2">
    <location>
        <begin position="29"/>
        <end position="447"/>
    </location>
</feature>
<dbReference type="GO" id="GO:0016740">
    <property type="term" value="F:transferase activity"/>
    <property type="evidence" value="ECO:0007669"/>
    <property type="project" value="UniProtKB-KW"/>
</dbReference>
<reference evidence="3 4" key="1">
    <citation type="submission" date="2020-04" db="EMBL/GenBank/DDBJ databases">
        <title>Complete genome of a Psychrophilic, Marine, Gas Vacuolate Bacterium Polaromonas vacuolata KCTC 22033T.</title>
        <authorList>
            <person name="Hwang K."/>
            <person name="Kim K.M."/>
        </authorList>
    </citation>
    <scope>NUCLEOTIDE SEQUENCE [LARGE SCALE GENOMIC DNA]</scope>
    <source>
        <strain evidence="3 4">KCTC 22033</strain>
    </source>
</reference>
<dbReference type="KEGG" id="pvac:HC248_03295"/>
<dbReference type="Proteomes" id="UP000502041">
    <property type="component" value="Chromosome"/>
</dbReference>
<dbReference type="InterPro" id="IPR020556">
    <property type="entry name" value="Amidase_CS"/>
</dbReference>
<dbReference type="PANTHER" id="PTHR11895:SF7">
    <property type="entry name" value="GLUTAMYL-TRNA(GLN) AMIDOTRANSFERASE SUBUNIT A, MITOCHONDRIAL"/>
    <property type="match status" value="1"/>
</dbReference>
<accession>A0A6H2HDU2</accession>
<evidence type="ECO:0000313" key="4">
    <source>
        <dbReference type="Proteomes" id="UP000502041"/>
    </source>
</evidence>
<dbReference type="EC" id="6.3.5.7" evidence="3"/>
<gene>
    <name evidence="3" type="primary">gatA_3</name>
    <name evidence="3" type="ORF">HC248_03295</name>
</gene>
<dbReference type="SUPFAM" id="SSF75304">
    <property type="entry name" value="Amidase signature (AS) enzymes"/>
    <property type="match status" value="1"/>
</dbReference>
<evidence type="ECO:0000313" key="3">
    <source>
        <dbReference type="EMBL" id="QJC57963.1"/>
    </source>
</evidence>
<evidence type="ECO:0000256" key="1">
    <source>
        <dbReference type="ARBA" id="ARBA00009199"/>
    </source>
</evidence>
<comment type="similarity">
    <text evidence="1">Belongs to the amidase family.</text>
</comment>
<dbReference type="InterPro" id="IPR000120">
    <property type="entry name" value="Amidase"/>
</dbReference>
<dbReference type="PANTHER" id="PTHR11895">
    <property type="entry name" value="TRANSAMIDASE"/>
    <property type="match status" value="1"/>
</dbReference>
<dbReference type="InterPro" id="IPR023631">
    <property type="entry name" value="Amidase_dom"/>
</dbReference>
<keyword evidence="3" id="KW-0808">Transferase</keyword>
<keyword evidence="4" id="KW-1185">Reference proteome</keyword>
<dbReference type="GO" id="GO:0050567">
    <property type="term" value="F:glutaminyl-tRNA synthase (glutamine-hydrolyzing) activity"/>
    <property type="evidence" value="ECO:0007669"/>
    <property type="project" value="UniProtKB-EC"/>
</dbReference>
<proteinExistence type="inferred from homology"/>